<organism evidence="3 4">
    <name type="scientific">Hirundo rustica rustica</name>
    <dbReference type="NCBI Taxonomy" id="333673"/>
    <lineage>
        <taxon>Eukaryota</taxon>
        <taxon>Metazoa</taxon>
        <taxon>Chordata</taxon>
        <taxon>Craniata</taxon>
        <taxon>Vertebrata</taxon>
        <taxon>Euteleostomi</taxon>
        <taxon>Archelosauria</taxon>
        <taxon>Archosauria</taxon>
        <taxon>Dinosauria</taxon>
        <taxon>Saurischia</taxon>
        <taxon>Theropoda</taxon>
        <taxon>Coelurosauria</taxon>
        <taxon>Aves</taxon>
        <taxon>Neognathae</taxon>
        <taxon>Neoaves</taxon>
        <taxon>Telluraves</taxon>
        <taxon>Australaves</taxon>
        <taxon>Passeriformes</taxon>
        <taxon>Sylvioidea</taxon>
        <taxon>Hirundinidae</taxon>
        <taxon>Hirundo</taxon>
    </lineage>
</organism>
<comment type="caution">
    <text evidence="3">The sequence shown here is derived from an EMBL/GenBank/DDBJ whole genome shotgun (WGS) entry which is preliminary data.</text>
</comment>
<dbReference type="Proteomes" id="UP000269221">
    <property type="component" value="Unassembled WGS sequence"/>
</dbReference>
<feature type="domain" description="RNase H type-1" evidence="2">
    <location>
        <begin position="61"/>
        <end position="159"/>
    </location>
</feature>
<dbReference type="EMBL" id="QRBI01000093">
    <property type="protein sequence ID" value="RMC20981.1"/>
    <property type="molecule type" value="Genomic_DNA"/>
</dbReference>
<proteinExistence type="predicted"/>
<dbReference type="AlphaFoldDB" id="A0A3M0L799"/>
<evidence type="ECO:0000256" key="1">
    <source>
        <dbReference type="SAM" id="MobiDB-lite"/>
    </source>
</evidence>
<dbReference type="SUPFAM" id="SSF53098">
    <property type="entry name" value="Ribonuclease H-like"/>
    <property type="match status" value="1"/>
</dbReference>
<reference evidence="3 4" key="1">
    <citation type="submission" date="2018-07" db="EMBL/GenBank/DDBJ databases">
        <title>A high quality draft genome assembly of the barn swallow (H. rustica rustica).</title>
        <authorList>
            <person name="Formenti G."/>
            <person name="Chiara M."/>
            <person name="Poveda L."/>
            <person name="Francoijs K.-J."/>
            <person name="Bonisoli-Alquati A."/>
            <person name="Canova L."/>
            <person name="Gianfranceschi L."/>
            <person name="Horner D.S."/>
            <person name="Saino N."/>
        </authorList>
    </citation>
    <scope>NUCLEOTIDE SEQUENCE [LARGE SCALE GENOMIC DNA]</scope>
    <source>
        <strain evidence="3">Chelidonia</strain>
        <tissue evidence="3">Blood</tissue>
    </source>
</reference>
<evidence type="ECO:0000259" key="2">
    <source>
        <dbReference type="PROSITE" id="PS50879"/>
    </source>
</evidence>
<keyword evidence="4" id="KW-1185">Reference proteome</keyword>
<accession>A0A3M0L799</accession>
<dbReference type="OrthoDB" id="9950135at2759"/>
<dbReference type="InterPro" id="IPR002156">
    <property type="entry name" value="RNaseH_domain"/>
</dbReference>
<evidence type="ECO:0000313" key="4">
    <source>
        <dbReference type="Proteomes" id="UP000269221"/>
    </source>
</evidence>
<dbReference type="GO" id="GO:0004523">
    <property type="term" value="F:RNA-DNA hybrid ribonuclease activity"/>
    <property type="evidence" value="ECO:0007669"/>
    <property type="project" value="InterPro"/>
</dbReference>
<protein>
    <recommendedName>
        <fullName evidence="2">RNase H type-1 domain-containing protein</fullName>
    </recommendedName>
</protein>
<evidence type="ECO:0000313" key="3">
    <source>
        <dbReference type="EMBL" id="RMC20981.1"/>
    </source>
</evidence>
<dbReference type="Gene3D" id="3.30.420.10">
    <property type="entry name" value="Ribonuclease H-like superfamily/Ribonuclease H"/>
    <property type="match status" value="1"/>
</dbReference>
<sequence length="159" mass="18134">MSGSAVLEQLCAHIGNPNHPGILEVISNSPEGENFGLTDEEEQEQVTHAEEAPPYNQLPATETRYALFTNGSCRIVEINRKWKAAIWSPTRQVAQATEGEGRSSQLTELKAVQLALDIAEREKWPKFYLYTDLWMVANALWGWLERWKKANWQRRGKPI</sequence>
<feature type="region of interest" description="Disordered" evidence="1">
    <location>
        <begin position="29"/>
        <end position="55"/>
    </location>
</feature>
<dbReference type="InterPro" id="IPR036397">
    <property type="entry name" value="RNaseH_sf"/>
</dbReference>
<dbReference type="GO" id="GO:0003676">
    <property type="term" value="F:nucleic acid binding"/>
    <property type="evidence" value="ECO:0007669"/>
    <property type="project" value="InterPro"/>
</dbReference>
<dbReference type="PROSITE" id="PS50879">
    <property type="entry name" value="RNASE_H_1"/>
    <property type="match status" value="1"/>
</dbReference>
<gene>
    <name evidence="3" type="ORF">DUI87_01836</name>
</gene>
<dbReference type="InterPro" id="IPR012337">
    <property type="entry name" value="RNaseH-like_sf"/>
</dbReference>
<name>A0A3M0L799_HIRRU</name>
<dbReference type="Pfam" id="PF00075">
    <property type="entry name" value="RNase_H"/>
    <property type="match status" value="1"/>
</dbReference>